<proteinExistence type="predicted"/>
<name>A0A5A7PQP0_STRAF</name>
<reference evidence="2" key="1">
    <citation type="journal article" date="2019" name="Curr. Biol.">
        <title>Genome Sequence of Striga asiatica Provides Insight into the Evolution of Plant Parasitism.</title>
        <authorList>
            <person name="Yoshida S."/>
            <person name="Kim S."/>
            <person name="Wafula E.K."/>
            <person name="Tanskanen J."/>
            <person name="Kim Y.M."/>
            <person name="Honaas L."/>
            <person name="Yang Z."/>
            <person name="Spallek T."/>
            <person name="Conn C.E."/>
            <person name="Ichihashi Y."/>
            <person name="Cheong K."/>
            <person name="Cui S."/>
            <person name="Der J.P."/>
            <person name="Gundlach H."/>
            <person name="Jiao Y."/>
            <person name="Hori C."/>
            <person name="Ishida J.K."/>
            <person name="Kasahara H."/>
            <person name="Kiba T."/>
            <person name="Kim M.S."/>
            <person name="Koo N."/>
            <person name="Laohavisit A."/>
            <person name="Lee Y.H."/>
            <person name="Lumba S."/>
            <person name="McCourt P."/>
            <person name="Mortimer J.C."/>
            <person name="Mutuku J.M."/>
            <person name="Nomura T."/>
            <person name="Sasaki-Sekimoto Y."/>
            <person name="Seto Y."/>
            <person name="Wang Y."/>
            <person name="Wakatake T."/>
            <person name="Sakakibara H."/>
            <person name="Demura T."/>
            <person name="Yamaguchi S."/>
            <person name="Yoneyama K."/>
            <person name="Manabe R.I."/>
            <person name="Nelson D.C."/>
            <person name="Schulman A.H."/>
            <person name="Timko M.P."/>
            <person name="dePamphilis C.W."/>
            <person name="Choi D."/>
            <person name="Shirasu K."/>
        </authorList>
    </citation>
    <scope>NUCLEOTIDE SEQUENCE [LARGE SCALE GENOMIC DNA]</scope>
    <source>
        <strain evidence="2">cv. UVA1</strain>
    </source>
</reference>
<organism evidence="1 2">
    <name type="scientific">Striga asiatica</name>
    <name type="common">Asiatic witchweed</name>
    <name type="synonym">Buchnera asiatica</name>
    <dbReference type="NCBI Taxonomy" id="4170"/>
    <lineage>
        <taxon>Eukaryota</taxon>
        <taxon>Viridiplantae</taxon>
        <taxon>Streptophyta</taxon>
        <taxon>Embryophyta</taxon>
        <taxon>Tracheophyta</taxon>
        <taxon>Spermatophyta</taxon>
        <taxon>Magnoliopsida</taxon>
        <taxon>eudicotyledons</taxon>
        <taxon>Gunneridae</taxon>
        <taxon>Pentapetalae</taxon>
        <taxon>asterids</taxon>
        <taxon>lamiids</taxon>
        <taxon>Lamiales</taxon>
        <taxon>Orobanchaceae</taxon>
        <taxon>Buchnereae</taxon>
        <taxon>Striga</taxon>
    </lineage>
</organism>
<keyword evidence="2" id="KW-1185">Reference proteome</keyword>
<comment type="caution">
    <text evidence="1">The sequence shown here is derived from an EMBL/GenBank/DDBJ whole genome shotgun (WGS) entry which is preliminary data.</text>
</comment>
<dbReference type="AlphaFoldDB" id="A0A5A7PQP0"/>
<evidence type="ECO:0000313" key="2">
    <source>
        <dbReference type="Proteomes" id="UP000325081"/>
    </source>
</evidence>
<protein>
    <submittedName>
        <fullName evidence="1">Uncharacterized protein</fullName>
    </submittedName>
</protein>
<sequence>MLICSSHLISFSFPFLYAHLNPSSLHHQRARAWALARLYLLKHGHHLNHRGPLPSPIVQTRARHFQMPQQLHLQTQILPHQLRVKNVTYPTPRALLNPPHQIIILPELSRVSRLPPGQQLEQNNPITVNIPFRRAPKALIILGRHITGRPG</sequence>
<accession>A0A5A7PQP0</accession>
<dbReference type="Proteomes" id="UP000325081">
    <property type="component" value="Unassembled WGS sequence"/>
</dbReference>
<gene>
    <name evidence="1" type="ORF">STAS_11386</name>
</gene>
<evidence type="ECO:0000313" key="1">
    <source>
        <dbReference type="EMBL" id="GER35120.1"/>
    </source>
</evidence>
<dbReference type="EMBL" id="BKCP01004960">
    <property type="protein sequence ID" value="GER35120.1"/>
    <property type="molecule type" value="Genomic_DNA"/>
</dbReference>